<accession>A0A0K2Y8A1</accession>
<protein>
    <submittedName>
        <fullName evidence="1">Uncharacterized protein</fullName>
    </submittedName>
</protein>
<gene>
    <name evidence="1" type="ORF">HHE01_12130</name>
</gene>
<dbReference type="Proteomes" id="UP000046090">
    <property type="component" value="Unassembled WGS sequence"/>
</dbReference>
<keyword evidence="2" id="KW-1185">Reference proteome</keyword>
<evidence type="ECO:0000313" key="2">
    <source>
        <dbReference type="Proteomes" id="UP000046090"/>
    </source>
</evidence>
<name>A0A0K2Y8A1_HELHE</name>
<reference evidence="2" key="1">
    <citation type="submission" date="2014-12" db="EMBL/GenBank/DDBJ databases">
        <authorList>
            <person name="Smet A."/>
        </authorList>
    </citation>
    <scope>NUCLEOTIDE SEQUENCE [LARGE SCALE GENOMIC DNA]</scope>
</reference>
<dbReference type="AlphaFoldDB" id="A0A0K2Y8A1"/>
<organism evidence="1 2">
    <name type="scientific">Helicobacter heilmannii</name>
    <dbReference type="NCBI Taxonomy" id="35817"/>
    <lineage>
        <taxon>Bacteria</taxon>
        <taxon>Pseudomonadati</taxon>
        <taxon>Campylobacterota</taxon>
        <taxon>Epsilonproteobacteria</taxon>
        <taxon>Campylobacterales</taxon>
        <taxon>Helicobacteraceae</taxon>
        <taxon>Helicobacter</taxon>
    </lineage>
</organism>
<sequence length="43" mass="4599">MLFALCKGVKTSQKPLVYAILMDCGKNLRCIVGGVFALGLLRG</sequence>
<proteinExistence type="predicted"/>
<evidence type="ECO:0000313" key="1">
    <source>
        <dbReference type="EMBL" id="CRI34367.1"/>
    </source>
</evidence>
<dbReference type="EMBL" id="CDMK01000001">
    <property type="protein sequence ID" value="CRI34367.1"/>
    <property type="molecule type" value="Genomic_DNA"/>
</dbReference>